<sequence length="166" mass="17388">MAPAPSPILDAELAAFMQQPGISFTVGSCGADKRPSVVRALGCKVSDDLTEVTVLLSRVQGAPLLAHVAETGRIAAVFTWPATHRALQLKGRDARQEPASTDDVALAGRFRDGFVAHLGALGYSQALIRTVLACPDGDIVALRFTPLEAYSQTPGPNAGQALQVAR</sequence>
<organism evidence="1 2">
    <name type="scientific">Massilia solisilvae</name>
    <dbReference type="NCBI Taxonomy" id="1811225"/>
    <lineage>
        <taxon>Bacteria</taxon>
        <taxon>Pseudomonadati</taxon>
        <taxon>Pseudomonadota</taxon>
        <taxon>Betaproteobacteria</taxon>
        <taxon>Burkholderiales</taxon>
        <taxon>Oxalobacteraceae</taxon>
        <taxon>Telluria group</taxon>
        <taxon>Massilia</taxon>
    </lineage>
</organism>
<comment type="caution">
    <text evidence="1">The sequence shown here is derived from an EMBL/GenBank/DDBJ whole genome shotgun (WGS) entry which is preliminary data.</text>
</comment>
<proteinExistence type="predicted"/>
<evidence type="ECO:0000313" key="1">
    <source>
        <dbReference type="EMBL" id="MCS0606594.1"/>
    </source>
</evidence>
<keyword evidence="2" id="KW-1185">Reference proteome</keyword>
<gene>
    <name evidence="1" type="ORF">NX773_00255</name>
</gene>
<evidence type="ECO:0000313" key="2">
    <source>
        <dbReference type="Proteomes" id="UP001205861"/>
    </source>
</evidence>
<dbReference type="Proteomes" id="UP001205861">
    <property type="component" value="Unassembled WGS sequence"/>
</dbReference>
<dbReference type="EMBL" id="JANUGV010000001">
    <property type="protein sequence ID" value="MCS0606594.1"/>
    <property type="molecule type" value="Genomic_DNA"/>
</dbReference>
<name>A0ABT2BDI6_9BURK</name>
<reference evidence="1 2" key="1">
    <citation type="submission" date="2022-08" db="EMBL/GenBank/DDBJ databases">
        <title>Reclassification of Massilia species as members of the genera Telluria, Duganella, Pseudoduganella, Mokoshia gen. nov. and Zemynaea gen. nov. using orthogonal and non-orthogonal genome-based approaches.</title>
        <authorList>
            <person name="Bowman J.P."/>
        </authorList>
    </citation>
    <scope>NUCLEOTIDE SEQUENCE [LARGE SCALE GENOMIC DNA]</scope>
    <source>
        <strain evidence="1 2">JCM 31607</strain>
    </source>
</reference>
<dbReference type="InterPro" id="IPR012349">
    <property type="entry name" value="Split_barrel_FMN-bd"/>
</dbReference>
<dbReference type="RefSeq" id="WP_258854405.1">
    <property type="nucleotide sequence ID" value="NZ_JANUGV010000001.1"/>
</dbReference>
<protein>
    <submittedName>
        <fullName evidence="1">Pyridoxamine 5'-phosphate oxidase family protein</fullName>
    </submittedName>
</protein>
<dbReference type="SUPFAM" id="SSF50475">
    <property type="entry name" value="FMN-binding split barrel"/>
    <property type="match status" value="1"/>
</dbReference>
<accession>A0ABT2BDI6</accession>
<dbReference type="Gene3D" id="2.30.110.10">
    <property type="entry name" value="Electron Transport, Fmn-binding Protein, Chain A"/>
    <property type="match status" value="1"/>
</dbReference>